<reference evidence="3" key="1">
    <citation type="submission" date="2017-09" db="EMBL/GenBank/DDBJ databases">
        <authorList>
            <person name="Varghese N."/>
            <person name="Submissions S."/>
        </authorList>
    </citation>
    <scope>NUCLEOTIDE SEQUENCE [LARGE SCALE GENOMIC DNA]</scope>
    <source>
        <strain evidence="3">DSM 29961</strain>
    </source>
</reference>
<dbReference type="AlphaFoldDB" id="A0A286GBA9"/>
<evidence type="ECO:0000313" key="2">
    <source>
        <dbReference type="EMBL" id="SOD92790.1"/>
    </source>
</evidence>
<evidence type="ECO:0008006" key="4">
    <source>
        <dbReference type="Google" id="ProtNLM"/>
    </source>
</evidence>
<evidence type="ECO:0000313" key="3">
    <source>
        <dbReference type="Proteomes" id="UP000219452"/>
    </source>
</evidence>
<dbReference type="Gene3D" id="2.60.120.260">
    <property type="entry name" value="Galactose-binding domain-like"/>
    <property type="match status" value="1"/>
</dbReference>
<dbReference type="PROSITE" id="PS51257">
    <property type="entry name" value="PROKAR_LIPOPROTEIN"/>
    <property type="match status" value="1"/>
</dbReference>
<dbReference type="EMBL" id="OCNH01000003">
    <property type="protein sequence ID" value="SOD92790.1"/>
    <property type="molecule type" value="Genomic_DNA"/>
</dbReference>
<protein>
    <recommendedName>
        <fullName evidence="4">Carbohydrate binding domain-containing protein</fullName>
    </recommendedName>
</protein>
<keyword evidence="1" id="KW-0732">Signal</keyword>
<feature type="signal peptide" evidence="1">
    <location>
        <begin position="1"/>
        <end position="19"/>
    </location>
</feature>
<proteinExistence type="predicted"/>
<sequence length="202" mass="22040">MKNHYYLLVLFVCSLFAYACKKEDTQPQTVANIVTNGDMEAAPYADWGSYLGRVSTTSPNKYTIEYSTEAASSPTHSIKVSCDAVKNDTTYQYLQQIIYTSNKPIPAGAKLTLRAKIKVVNVQGNGISLAMGGNEGASGRYASAFYTSTEGKIAITGTNDFKEYALTFDSFPAKATSMYVLLAYLHKTTGTVYFDDVSLSIN</sequence>
<organism evidence="2 3">
    <name type="scientific">Spirosoma fluviale</name>
    <dbReference type="NCBI Taxonomy" id="1597977"/>
    <lineage>
        <taxon>Bacteria</taxon>
        <taxon>Pseudomonadati</taxon>
        <taxon>Bacteroidota</taxon>
        <taxon>Cytophagia</taxon>
        <taxon>Cytophagales</taxon>
        <taxon>Cytophagaceae</taxon>
        <taxon>Spirosoma</taxon>
    </lineage>
</organism>
<dbReference type="RefSeq" id="WP_097127970.1">
    <property type="nucleotide sequence ID" value="NZ_OCNH01000003.1"/>
</dbReference>
<keyword evidence="3" id="KW-1185">Reference proteome</keyword>
<accession>A0A286GBA9</accession>
<dbReference type="Proteomes" id="UP000219452">
    <property type="component" value="Unassembled WGS sequence"/>
</dbReference>
<gene>
    <name evidence="2" type="ORF">SAMN06269250_4166</name>
</gene>
<dbReference type="OrthoDB" id="948686at2"/>
<evidence type="ECO:0000256" key="1">
    <source>
        <dbReference type="SAM" id="SignalP"/>
    </source>
</evidence>
<name>A0A286GBA9_9BACT</name>
<feature type="chain" id="PRO_5012538392" description="Carbohydrate binding domain-containing protein" evidence="1">
    <location>
        <begin position="20"/>
        <end position="202"/>
    </location>
</feature>